<sequence length="63" mass="6888">MLPEFNEPERETELAEASVVVVTEEREVVVAESVLVDEPQPTASAIMTNEQITQAKYSNALGP</sequence>
<accession>A0A2H0XTY3</accession>
<dbReference type="EMBL" id="PEYM01000135">
    <property type="protein sequence ID" value="PIS28396.1"/>
    <property type="molecule type" value="Genomic_DNA"/>
</dbReference>
<dbReference type="Proteomes" id="UP000231343">
    <property type="component" value="Unassembled WGS sequence"/>
</dbReference>
<protein>
    <submittedName>
        <fullName evidence="1">Uncharacterized protein</fullName>
    </submittedName>
</protein>
<reference evidence="1 2" key="1">
    <citation type="submission" date="2017-09" db="EMBL/GenBank/DDBJ databases">
        <title>Depth-based differentiation of microbial function through sediment-hosted aquifers and enrichment of novel symbionts in the deep terrestrial subsurface.</title>
        <authorList>
            <person name="Probst A.J."/>
            <person name="Ladd B."/>
            <person name="Jarett J.K."/>
            <person name="Geller-Mcgrath D.E."/>
            <person name="Sieber C.M."/>
            <person name="Emerson J.B."/>
            <person name="Anantharaman K."/>
            <person name="Thomas B.C."/>
            <person name="Malmstrom R."/>
            <person name="Stieglmeier M."/>
            <person name="Klingl A."/>
            <person name="Woyke T."/>
            <person name="Ryan C.M."/>
            <person name="Banfield J.F."/>
        </authorList>
    </citation>
    <scope>NUCLEOTIDE SEQUENCE [LARGE SCALE GENOMIC DNA]</scope>
    <source>
        <strain evidence="1">CG08_land_8_20_14_0_20_45_16</strain>
    </source>
</reference>
<comment type="caution">
    <text evidence="1">The sequence shown here is derived from an EMBL/GenBank/DDBJ whole genome shotgun (WGS) entry which is preliminary data.</text>
</comment>
<evidence type="ECO:0000313" key="2">
    <source>
        <dbReference type="Proteomes" id="UP000231343"/>
    </source>
</evidence>
<organism evidence="1 2">
    <name type="scientific">Candidatus Saganbacteria bacterium CG08_land_8_20_14_0_20_45_16</name>
    <dbReference type="NCBI Taxonomy" id="2014293"/>
    <lineage>
        <taxon>Bacteria</taxon>
        <taxon>Bacillati</taxon>
        <taxon>Saganbacteria</taxon>
    </lineage>
</organism>
<evidence type="ECO:0000313" key="1">
    <source>
        <dbReference type="EMBL" id="PIS28396.1"/>
    </source>
</evidence>
<dbReference type="AlphaFoldDB" id="A0A2H0XTY3"/>
<name>A0A2H0XTY3_UNCSA</name>
<gene>
    <name evidence="1" type="ORF">COT42_08165</name>
</gene>
<proteinExistence type="predicted"/>